<proteinExistence type="predicted"/>
<evidence type="ECO:0000313" key="2">
    <source>
        <dbReference type="Proteomes" id="UP000095192"/>
    </source>
</evidence>
<organism evidence="1 2">
    <name type="scientific">Cyclospora cayetanensis</name>
    <dbReference type="NCBI Taxonomy" id="88456"/>
    <lineage>
        <taxon>Eukaryota</taxon>
        <taxon>Sar</taxon>
        <taxon>Alveolata</taxon>
        <taxon>Apicomplexa</taxon>
        <taxon>Conoidasida</taxon>
        <taxon>Coccidia</taxon>
        <taxon>Eucoccidiorida</taxon>
        <taxon>Eimeriorina</taxon>
        <taxon>Eimeriidae</taxon>
        <taxon>Cyclospora</taxon>
    </lineage>
</organism>
<comment type="caution">
    <text evidence="1">The sequence shown here is derived from an EMBL/GenBank/DDBJ whole genome shotgun (WGS) entry which is preliminary data.</text>
</comment>
<dbReference type="InParanoid" id="A0A1D3D166"/>
<gene>
    <name evidence="1" type="ORF">cyc_05001</name>
</gene>
<reference evidence="1 2" key="1">
    <citation type="journal article" date="2016" name="BMC Genomics">
        <title>Comparative genomics reveals Cyclospora cayetanensis possesses coccidia-like metabolism and invasion components but unique surface antigens.</title>
        <authorList>
            <person name="Liu S."/>
            <person name="Wang L."/>
            <person name="Zheng H."/>
            <person name="Xu Z."/>
            <person name="Roellig D.M."/>
            <person name="Li N."/>
            <person name="Frace M.A."/>
            <person name="Tang K."/>
            <person name="Arrowood M.J."/>
            <person name="Moss D.M."/>
            <person name="Zhang L."/>
            <person name="Feng Y."/>
            <person name="Xiao L."/>
        </authorList>
    </citation>
    <scope>NUCLEOTIDE SEQUENCE [LARGE SCALE GENOMIC DNA]</scope>
    <source>
        <strain evidence="1 2">CHN_HEN01</strain>
    </source>
</reference>
<evidence type="ECO:0000313" key="1">
    <source>
        <dbReference type="EMBL" id="OEH77186.1"/>
    </source>
</evidence>
<accession>A0A1D3D166</accession>
<sequence length="107" mass="11582">MLTGGTQPVQGAELSLQVNLSVLAPQQAERGDLLAVIIFVGRLKSGSSTCGHLGCVNQPYPTLQAEQEVEAGGNQLTDVFVLIVIHPDDEYMPYVGRKPWGVQERLH</sequence>
<dbReference type="AlphaFoldDB" id="A0A1D3D166"/>
<keyword evidence="2" id="KW-1185">Reference proteome</keyword>
<dbReference type="VEuPathDB" id="ToxoDB:cyc_05001"/>
<dbReference type="EMBL" id="JROU02001176">
    <property type="protein sequence ID" value="OEH77186.1"/>
    <property type="molecule type" value="Genomic_DNA"/>
</dbReference>
<protein>
    <submittedName>
        <fullName evidence="1">Uncharacterized protein</fullName>
    </submittedName>
</protein>
<name>A0A1D3D166_9EIME</name>
<dbReference type="Proteomes" id="UP000095192">
    <property type="component" value="Unassembled WGS sequence"/>
</dbReference>